<dbReference type="InterPro" id="IPR011051">
    <property type="entry name" value="RmlC_Cupin_sf"/>
</dbReference>
<reference evidence="3 4" key="1">
    <citation type="journal article" date="2023" name="bioRxiv">
        <title>Genome report: Whole genome sequence and annotation of Penstemon davidsonii.</title>
        <authorList>
            <person name="Ostevik K.L."/>
            <person name="Alabady M."/>
            <person name="Zhang M."/>
            <person name="Rausher M.D."/>
        </authorList>
    </citation>
    <scope>NUCLEOTIDE SEQUENCE [LARGE SCALE GENOMIC DNA]</scope>
    <source>
        <strain evidence="3">DNT005</strain>
        <tissue evidence="3">Whole leaf</tissue>
    </source>
</reference>
<dbReference type="PANTHER" id="PTHR31189">
    <property type="entry name" value="OS03G0336100 PROTEIN-RELATED"/>
    <property type="match status" value="1"/>
</dbReference>
<dbReference type="InterPro" id="IPR014710">
    <property type="entry name" value="RmlC-like_jellyroll"/>
</dbReference>
<organism evidence="3 4">
    <name type="scientific">Penstemon davidsonii</name>
    <dbReference type="NCBI Taxonomy" id="160366"/>
    <lineage>
        <taxon>Eukaryota</taxon>
        <taxon>Viridiplantae</taxon>
        <taxon>Streptophyta</taxon>
        <taxon>Embryophyta</taxon>
        <taxon>Tracheophyta</taxon>
        <taxon>Spermatophyta</taxon>
        <taxon>Magnoliopsida</taxon>
        <taxon>eudicotyledons</taxon>
        <taxon>Gunneridae</taxon>
        <taxon>Pentapetalae</taxon>
        <taxon>asterids</taxon>
        <taxon>lamiids</taxon>
        <taxon>Lamiales</taxon>
        <taxon>Plantaginaceae</taxon>
        <taxon>Cheloneae</taxon>
        <taxon>Penstemon</taxon>
    </lineage>
</organism>
<keyword evidence="4" id="KW-1185">Reference proteome</keyword>
<evidence type="ECO:0000259" key="2">
    <source>
        <dbReference type="Pfam" id="PF00190"/>
    </source>
</evidence>
<keyword evidence="1" id="KW-0732">Signal</keyword>
<feature type="chain" id="PRO_5046733686" description="Cupin type-1 domain-containing protein" evidence="1">
    <location>
        <begin position="24"/>
        <end position="108"/>
    </location>
</feature>
<accession>A0ABR0CZS5</accession>
<name>A0ABR0CZS5_9LAMI</name>
<proteinExistence type="predicted"/>
<evidence type="ECO:0000256" key="1">
    <source>
        <dbReference type="SAM" id="SignalP"/>
    </source>
</evidence>
<dbReference type="EMBL" id="JAYDYQ010002534">
    <property type="protein sequence ID" value="KAK4482462.1"/>
    <property type="molecule type" value="Genomic_DNA"/>
</dbReference>
<feature type="domain" description="Cupin type-1" evidence="2">
    <location>
        <begin position="50"/>
        <end position="108"/>
    </location>
</feature>
<feature type="signal peptide" evidence="1">
    <location>
        <begin position="1"/>
        <end position="23"/>
    </location>
</feature>
<protein>
    <recommendedName>
        <fullName evidence="2">Cupin type-1 domain-containing protein</fullName>
    </recommendedName>
</protein>
<evidence type="ECO:0000313" key="4">
    <source>
        <dbReference type="Proteomes" id="UP001291926"/>
    </source>
</evidence>
<dbReference type="SUPFAM" id="SSF51182">
    <property type="entry name" value="RmlC-like cupins"/>
    <property type="match status" value="1"/>
</dbReference>
<dbReference type="InterPro" id="IPR050253">
    <property type="entry name" value="Seed_Storage-Functional"/>
</dbReference>
<dbReference type="Gene3D" id="2.60.120.10">
    <property type="entry name" value="Jelly Rolls"/>
    <property type="match status" value="1"/>
</dbReference>
<comment type="caution">
    <text evidence="3">The sequence shown here is derived from an EMBL/GenBank/DDBJ whole genome shotgun (WGS) entry which is preliminary data.</text>
</comment>
<dbReference type="Pfam" id="PF00190">
    <property type="entry name" value="Cupin_1"/>
    <property type="match status" value="1"/>
</dbReference>
<evidence type="ECO:0000313" key="3">
    <source>
        <dbReference type="EMBL" id="KAK4482462.1"/>
    </source>
</evidence>
<gene>
    <name evidence="3" type="ORF">RD792_009619</name>
</gene>
<sequence length="108" mass="12514">MAKYSMPLLLFFFLNVFLHGCSSNLQNDQQQQQQHKLRARTDCRVEQLTAQEPTIRYKSEAGQTEFWDRNNEQFECAGVAAVRNVIESKGLLLPHYNNAHQLLYVVKG</sequence>
<dbReference type="PANTHER" id="PTHR31189:SF76">
    <property type="entry name" value="11S GLOBULIN SUBUNIT BETA-LIKE"/>
    <property type="match status" value="1"/>
</dbReference>
<dbReference type="Proteomes" id="UP001291926">
    <property type="component" value="Unassembled WGS sequence"/>
</dbReference>
<dbReference type="InterPro" id="IPR006045">
    <property type="entry name" value="Cupin_1"/>
</dbReference>